<gene>
    <name evidence="2" type="ORF">PV327_005063</name>
</gene>
<dbReference type="InterPro" id="IPR018790">
    <property type="entry name" value="DUF2358"/>
</dbReference>
<dbReference type="EMBL" id="JAQQBR010000003">
    <property type="protein sequence ID" value="KAK0179298.1"/>
    <property type="molecule type" value="Genomic_DNA"/>
</dbReference>
<dbReference type="PANTHER" id="PTHR31094">
    <property type="entry name" value="RIKEN CDNA 2310061I04 GENE"/>
    <property type="match status" value="1"/>
</dbReference>
<accession>A0AA39G0V2</accession>
<evidence type="ECO:0000256" key="1">
    <source>
        <dbReference type="SAM" id="MobiDB-lite"/>
    </source>
</evidence>
<proteinExistence type="predicted"/>
<dbReference type="PANTHER" id="PTHR31094:SF2">
    <property type="entry name" value="RIKEN CDNA 2310061I04 GENE"/>
    <property type="match status" value="1"/>
</dbReference>
<evidence type="ECO:0000313" key="2">
    <source>
        <dbReference type="EMBL" id="KAK0179298.1"/>
    </source>
</evidence>
<protein>
    <submittedName>
        <fullName evidence="2">Uncharacterized protein</fullName>
    </submittedName>
</protein>
<sequence>MSISFRTLSCKLASFVGRHSIVQLDRRLTKLISTSASLREDHNSSFKQIIHDEVSLSSPTYKTSFNPNKIGVSLYSTLPKLSKKPIETSVKDKYSETNTNADSNKKDGPNTQQLEHIRDTLAHDLPKFFCASINYKIYRHDLEFINNYKGITTKGIHDYIKQVLYLRVGGHVLYAYVKFEVLKITIHPEDNTVKVRWRIRGLSSLKVLVQFWKIKVTNFTESLKQLETWHDGFSTYYVDSTGLVYKHVADKMMPDDEAIPTKHKPNIAAKLAA</sequence>
<organism evidence="2 3">
    <name type="scientific">Microctonus hyperodae</name>
    <name type="common">Parasitoid wasp</name>
    <dbReference type="NCBI Taxonomy" id="165561"/>
    <lineage>
        <taxon>Eukaryota</taxon>
        <taxon>Metazoa</taxon>
        <taxon>Ecdysozoa</taxon>
        <taxon>Arthropoda</taxon>
        <taxon>Hexapoda</taxon>
        <taxon>Insecta</taxon>
        <taxon>Pterygota</taxon>
        <taxon>Neoptera</taxon>
        <taxon>Endopterygota</taxon>
        <taxon>Hymenoptera</taxon>
        <taxon>Apocrita</taxon>
        <taxon>Ichneumonoidea</taxon>
        <taxon>Braconidae</taxon>
        <taxon>Euphorinae</taxon>
        <taxon>Microctonus</taxon>
    </lineage>
</organism>
<dbReference type="Proteomes" id="UP001168972">
    <property type="component" value="Unassembled WGS sequence"/>
</dbReference>
<keyword evidence="3" id="KW-1185">Reference proteome</keyword>
<comment type="caution">
    <text evidence="2">The sequence shown here is derived from an EMBL/GenBank/DDBJ whole genome shotgun (WGS) entry which is preliminary data.</text>
</comment>
<reference evidence="2" key="2">
    <citation type="submission" date="2023-03" db="EMBL/GenBank/DDBJ databases">
        <authorList>
            <person name="Inwood S.N."/>
            <person name="Skelly J.G."/>
            <person name="Guhlin J."/>
            <person name="Harrop T.W.R."/>
            <person name="Goldson S.G."/>
            <person name="Dearden P.K."/>
        </authorList>
    </citation>
    <scope>NUCLEOTIDE SEQUENCE</scope>
    <source>
        <strain evidence="2">Lincoln</strain>
        <tissue evidence="2">Whole body</tissue>
    </source>
</reference>
<name>A0AA39G0V2_MICHY</name>
<feature type="region of interest" description="Disordered" evidence="1">
    <location>
        <begin position="89"/>
        <end position="111"/>
    </location>
</feature>
<evidence type="ECO:0000313" key="3">
    <source>
        <dbReference type="Proteomes" id="UP001168972"/>
    </source>
</evidence>
<dbReference type="Pfam" id="PF10184">
    <property type="entry name" value="DUF2358"/>
    <property type="match status" value="1"/>
</dbReference>
<reference evidence="2" key="1">
    <citation type="journal article" date="2023" name="bioRxiv">
        <title>Scaffold-level genome assemblies of two parasitoid biocontrol wasps reveal the parthenogenesis mechanism and an associated novel virus.</title>
        <authorList>
            <person name="Inwood S."/>
            <person name="Skelly J."/>
            <person name="Guhlin J."/>
            <person name="Harrop T."/>
            <person name="Goldson S."/>
            <person name="Dearden P."/>
        </authorList>
    </citation>
    <scope>NUCLEOTIDE SEQUENCE</scope>
    <source>
        <strain evidence="2">Lincoln</strain>
        <tissue evidence="2">Whole body</tissue>
    </source>
</reference>
<dbReference type="AlphaFoldDB" id="A0AA39G0V2"/>